<dbReference type="HOGENOM" id="CLU_2298248_0_0_1"/>
<name>W6YMU8_COCC2</name>
<dbReference type="RefSeq" id="XP_007706933.1">
    <property type="nucleotide sequence ID" value="XM_007708743.1"/>
</dbReference>
<gene>
    <name evidence="1" type="ORF">COCCADRAFT_81966</name>
</gene>
<proteinExistence type="predicted"/>
<dbReference type="GeneID" id="19151277"/>
<dbReference type="AlphaFoldDB" id="W6YMU8"/>
<evidence type="ECO:0000313" key="1">
    <source>
        <dbReference type="EMBL" id="EUC38808.1"/>
    </source>
</evidence>
<organism evidence="1 2">
    <name type="scientific">Cochliobolus carbonum (strain 26-R-13)</name>
    <name type="common">Maize leaf spot fungus</name>
    <name type="synonym">Bipolaris zeicola</name>
    <dbReference type="NCBI Taxonomy" id="930089"/>
    <lineage>
        <taxon>Eukaryota</taxon>
        <taxon>Fungi</taxon>
        <taxon>Dikarya</taxon>
        <taxon>Ascomycota</taxon>
        <taxon>Pezizomycotina</taxon>
        <taxon>Dothideomycetes</taxon>
        <taxon>Pleosporomycetidae</taxon>
        <taxon>Pleosporales</taxon>
        <taxon>Pleosporineae</taxon>
        <taxon>Pleosporaceae</taxon>
        <taxon>Bipolaris</taxon>
    </lineage>
</organism>
<keyword evidence="2" id="KW-1185">Reference proteome</keyword>
<dbReference type="Proteomes" id="UP000053841">
    <property type="component" value="Unassembled WGS sequence"/>
</dbReference>
<sequence length="101" mass="11105">VGGLGLLSDLPAPFLSLLADRQSLHFVFVMTQLYHSGSRFAPRVRLIFPSPYVAVFRPCCSAFQGQCKFVLLNVRWRLSGTFPGSVVLSQGVYSSLPNADQ</sequence>
<dbReference type="EMBL" id="KI964540">
    <property type="protein sequence ID" value="EUC38808.1"/>
    <property type="molecule type" value="Genomic_DNA"/>
</dbReference>
<protein>
    <submittedName>
        <fullName evidence="1">Uncharacterized protein</fullName>
    </submittedName>
</protein>
<dbReference type="KEGG" id="bze:COCCADRAFT_81966"/>
<accession>W6YMU8</accession>
<feature type="non-terminal residue" evidence="1">
    <location>
        <position position="1"/>
    </location>
</feature>
<reference evidence="1 2" key="1">
    <citation type="journal article" date="2013" name="PLoS Genet.">
        <title>Comparative genome structure, secondary metabolite, and effector coding capacity across Cochliobolus pathogens.</title>
        <authorList>
            <person name="Condon B.J."/>
            <person name="Leng Y."/>
            <person name="Wu D."/>
            <person name="Bushley K.E."/>
            <person name="Ohm R.A."/>
            <person name="Otillar R."/>
            <person name="Martin J."/>
            <person name="Schackwitz W."/>
            <person name="Grimwood J."/>
            <person name="MohdZainudin N."/>
            <person name="Xue C."/>
            <person name="Wang R."/>
            <person name="Manning V.A."/>
            <person name="Dhillon B."/>
            <person name="Tu Z.J."/>
            <person name="Steffenson B.J."/>
            <person name="Salamov A."/>
            <person name="Sun H."/>
            <person name="Lowry S."/>
            <person name="LaButti K."/>
            <person name="Han J."/>
            <person name="Copeland A."/>
            <person name="Lindquist E."/>
            <person name="Barry K."/>
            <person name="Schmutz J."/>
            <person name="Baker S.E."/>
            <person name="Ciuffetti L.M."/>
            <person name="Grigoriev I.V."/>
            <person name="Zhong S."/>
            <person name="Turgeon B.G."/>
        </authorList>
    </citation>
    <scope>NUCLEOTIDE SEQUENCE [LARGE SCALE GENOMIC DNA]</scope>
    <source>
        <strain evidence="1 2">26-R-13</strain>
    </source>
</reference>
<evidence type="ECO:0000313" key="2">
    <source>
        <dbReference type="Proteomes" id="UP000053841"/>
    </source>
</evidence>